<evidence type="ECO:0000313" key="18">
    <source>
        <dbReference type="Proteomes" id="UP000232875"/>
    </source>
</evidence>
<evidence type="ECO:0000256" key="14">
    <source>
        <dbReference type="ARBA" id="ARBA00023306"/>
    </source>
</evidence>
<keyword evidence="11" id="KW-0995">Kinetochore</keyword>
<accession>A0A2N1JGB7</accession>
<dbReference type="Proteomes" id="UP000232875">
    <property type="component" value="Unassembled WGS sequence"/>
</dbReference>
<dbReference type="InterPro" id="IPR013964">
    <property type="entry name" value="DASH_Ask1"/>
</dbReference>
<keyword evidence="15" id="KW-0137">Centromere</keyword>
<dbReference type="GO" id="GO:0051301">
    <property type="term" value="P:cell division"/>
    <property type="evidence" value="ECO:0007669"/>
    <property type="project" value="UniProtKB-KW"/>
</dbReference>
<evidence type="ECO:0000256" key="11">
    <source>
        <dbReference type="ARBA" id="ARBA00022838"/>
    </source>
</evidence>
<keyword evidence="12" id="KW-0206">Cytoskeleton</keyword>
<dbReference type="GO" id="GO:0044732">
    <property type="term" value="C:mitotic spindle pole body"/>
    <property type="evidence" value="ECO:0007669"/>
    <property type="project" value="TreeGrafter"/>
</dbReference>
<evidence type="ECO:0000256" key="7">
    <source>
        <dbReference type="ARBA" id="ARBA00022490"/>
    </source>
</evidence>
<dbReference type="EMBL" id="KZ454987">
    <property type="protein sequence ID" value="PKI85601.1"/>
    <property type="molecule type" value="Genomic_DNA"/>
</dbReference>
<sequence length="487" mass="53284">MASTAAQGDALGMSEQLMQLDQAITLALQEIDENFSQAHQVVTSRILPAVREYEVSCARTWANAQFWKRFFEASAQVSLSQQPAEELETTFTEPAAQDASVRAEDDTTTAPDQDDQTHLTRDSDHLQSPPRLSHSMYAPNDSDLPAPTPFERLKHDVEQSQLYEQPQRHDAPLHASDVSVSVEDSSIAHTQRMPFSSSPLKARAVASPARTQRRLSARPRVSIQPTDQGLLTNPFSTEDSVRLWNGIADLRKTPLRGQHGAATPFRSPSKVQQEADEHDSLEWPQGMSPPVTMQFSVSKSKYANTPAKDAAKSKVDDLVQSVSGLPSAARHGKTPAKRRQSVVGTPLTRRTPSARRDSLPTPPTITKVHNAPPGSHDAPEQSVQQHAGHEMSPTVSHIPGMLDKMLALDDDNLSDEENATRATQGHPTATFSSALQASSTSRSIEDDTLFGMALSKREPNTTQGPHNRSLSGAVRRTSEELRLLGEF</sequence>
<comment type="subcellular location">
    <subcellularLocation>
        <location evidence="3">Chromosome</location>
        <location evidence="3">Centromere</location>
        <location evidence="3">Kinetochore</location>
    </subcellularLocation>
    <subcellularLocation>
        <location evidence="2">Cytoplasm</location>
        <location evidence="2">Cytoskeleton</location>
        <location evidence="2">Spindle</location>
    </subcellularLocation>
    <subcellularLocation>
        <location evidence="1">Nucleus</location>
    </subcellularLocation>
</comment>
<dbReference type="GO" id="GO:0042729">
    <property type="term" value="C:DASH complex"/>
    <property type="evidence" value="ECO:0007669"/>
    <property type="project" value="InterPro"/>
</dbReference>
<proteinExistence type="inferred from homology"/>
<evidence type="ECO:0000313" key="17">
    <source>
        <dbReference type="EMBL" id="PKI85601.1"/>
    </source>
</evidence>
<keyword evidence="10" id="KW-0498">Mitosis</keyword>
<dbReference type="OrthoDB" id="5573898at2759"/>
<feature type="compositionally biased region" description="Basic residues" evidence="16">
    <location>
        <begin position="330"/>
        <end position="340"/>
    </location>
</feature>
<evidence type="ECO:0000256" key="8">
    <source>
        <dbReference type="ARBA" id="ARBA00022618"/>
    </source>
</evidence>
<keyword evidence="6" id="KW-0158">Chromosome</keyword>
<feature type="region of interest" description="Disordered" evidence="16">
    <location>
        <begin position="415"/>
        <end position="476"/>
    </location>
</feature>
<keyword evidence="7" id="KW-0963">Cytoplasm</keyword>
<feature type="compositionally biased region" description="Low complexity" evidence="16">
    <location>
        <begin position="428"/>
        <end position="442"/>
    </location>
</feature>
<protein>
    <recommendedName>
        <fullName evidence="5">DASH complex subunit ASK1</fullName>
    </recommendedName>
</protein>
<keyword evidence="13" id="KW-0539">Nucleus</keyword>
<keyword evidence="14" id="KW-0131">Cell cycle</keyword>
<dbReference type="STRING" id="2020962.A0A2N1JGB7"/>
<feature type="region of interest" description="Disordered" evidence="16">
    <location>
        <begin position="192"/>
        <end position="218"/>
    </location>
</feature>
<evidence type="ECO:0000256" key="2">
    <source>
        <dbReference type="ARBA" id="ARBA00004186"/>
    </source>
</evidence>
<evidence type="ECO:0000256" key="10">
    <source>
        <dbReference type="ARBA" id="ARBA00022776"/>
    </source>
</evidence>
<dbReference type="PANTHER" id="PTHR28200:SF1">
    <property type="entry name" value="DASH COMPLEX SUBUNIT ASK1"/>
    <property type="match status" value="1"/>
</dbReference>
<dbReference type="GO" id="GO:0072686">
    <property type="term" value="C:mitotic spindle"/>
    <property type="evidence" value="ECO:0007669"/>
    <property type="project" value="InterPro"/>
</dbReference>
<organism evidence="17 18">
    <name type="scientific">Malassezia vespertilionis</name>
    <dbReference type="NCBI Taxonomy" id="2020962"/>
    <lineage>
        <taxon>Eukaryota</taxon>
        <taxon>Fungi</taxon>
        <taxon>Dikarya</taxon>
        <taxon>Basidiomycota</taxon>
        <taxon>Ustilaginomycotina</taxon>
        <taxon>Malasseziomycetes</taxon>
        <taxon>Malasseziales</taxon>
        <taxon>Malasseziaceae</taxon>
        <taxon>Malassezia</taxon>
    </lineage>
</organism>
<evidence type="ECO:0000256" key="4">
    <source>
        <dbReference type="ARBA" id="ARBA00010731"/>
    </source>
</evidence>
<evidence type="ECO:0000256" key="3">
    <source>
        <dbReference type="ARBA" id="ARBA00004629"/>
    </source>
</evidence>
<feature type="region of interest" description="Disordered" evidence="16">
    <location>
        <begin position="84"/>
        <end position="149"/>
    </location>
</feature>
<evidence type="ECO:0000256" key="6">
    <source>
        <dbReference type="ARBA" id="ARBA00022454"/>
    </source>
</evidence>
<feature type="compositionally biased region" description="Polar residues" evidence="16">
    <location>
        <begin position="460"/>
        <end position="470"/>
    </location>
</feature>
<keyword evidence="9" id="KW-0493">Microtubule</keyword>
<reference evidence="17 18" key="1">
    <citation type="submission" date="2017-10" db="EMBL/GenBank/DDBJ databases">
        <title>A novel species of cold-tolerant Malassezia isolated from bats.</title>
        <authorList>
            <person name="Lorch J.M."/>
            <person name="Palmer J.M."/>
            <person name="Vanderwolf K.J."/>
            <person name="Schmidt K.Z."/>
            <person name="Verant M.L."/>
            <person name="Weller T.J."/>
            <person name="Blehert D.S."/>
        </authorList>
    </citation>
    <scope>NUCLEOTIDE SEQUENCE [LARGE SCALE GENOMIC DNA]</scope>
    <source>
        <strain evidence="17 18">NWHC:44797-103</strain>
    </source>
</reference>
<dbReference type="AlphaFoldDB" id="A0A2N1JGB7"/>
<evidence type="ECO:0000256" key="15">
    <source>
        <dbReference type="ARBA" id="ARBA00023328"/>
    </source>
</evidence>
<keyword evidence="18" id="KW-1185">Reference proteome</keyword>
<evidence type="ECO:0000256" key="1">
    <source>
        <dbReference type="ARBA" id="ARBA00004123"/>
    </source>
</evidence>
<feature type="region of interest" description="Disordered" evidence="16">
    <location>
        <begin position="256"/>
        <end position="289"/>
    </location>
</feature>
<dbReference type="GO" id="GO:0008608">
    <property type="term" value="P:attachment of spindle microtubules to kinetochore"/>
    <property type="evidence" value="ECO:0007669"/>
    <property type="project" value="InterPro"/>
</dbReference>
<dbReference type="Pfam" id="PF08655">
    <property type="entry name" value="DASH_Ask1"/>
    <property type="match status" value="1"/>
</dbReference>
<comment type="similarity">
    <text evidence="4">Belongs to the DASH complex ASK1 family.</text>
</comment>
<evidence type="ECO:0000256" key="12">
    <source>
        <dbReference type="ARBA" id="ARBA00023212"/>
    </source>
</evidence>
<evidence type="ECO:0000256" key="13">
    <source>
        <dbReference type="ARBA" id="ARBA00023242"/>
    </source>
</evidence>
<evidence type="ECO:0000256" key="16">
    <source>
        <dbReference type="SAM" id="MobiDB-lite"/>
    </source>
</evidence>
<evidence type="ECO:0000256" key="9">
    <source>
        <dbReference type="ARBA" id="ARBA00022701"/>
    </source>
</evidence>
<keyword evidence="8" id="KW-0132">Cell division</keyword>
<feature type="compositionally biased region" description="Basic and acidic residues" evidence="16">
    <location>
        <begin position="115"/>
        <end position="125"/>
    </location>
</feature>
<name>A0A2N1JGB7_9BASI</name>
<feature type="region of interest" description="Disordered" evidence="16">
    <location>
        <begin position="325"/>
        <end position="393"/>
    </location>
</feature>
<dbReference type="GO" id="GO:0005874">
    <property type="term" value="C:microtubule"/>
    <property type="evidence" value="ECO:0007669"/>
    <property type="project" value="UniProtKB-KW"/>
</dbReference>
<gene>
    <name evidence="17" type="primary">ASK1</name>
    <name evidence="17" type="ORF">MVES_000007</name>
</gene>
<evidence type="ECO:0000256" key="5">
    <source>
        <dbReference type="ARBA" id="ARBA00014520"/>
    </source>
</evidence>
<dbReference type="PANTHER" id="PTHR28200">
    <property type="entry name" value="DASH COMPLEX SUBUNIT ASK1"/>
    <property type="match status" value="1"/>
</dbReference>